<evidence type="ECO:0008006" key="3">
    <source>
        <dbReference type="Google" id="ProtNLM"/>
    </source>
</evidence>
<dbReference type="RefSeq" id="WP_310003029.1">
    <property type="nucleotide sequence ID" value="NZ_JAVDTX010000001.1"/>
</dbReference>
<reference evidence="1 2" key="1">
    <citation type="submission" date="2023-07" db="EMBL/GenBank/DDBJ databases">
        <title>Sorghum-associated microbial communities from plants grown in Nebraska, USA.</title>
        <authorList>
            <person name="Schachtman D."/>
        </authorList>
    </citation>
    <scope>NUCLEOTIDE SEQUENCE [LARGE SCALE GENOMIC DNA]</scope>
    <source>
        <strain evidence="1 2">BE124</strain>
    </source>
</reference>
<name>A0ABU1RXP0_9FLAO</name>
<dbReference type="PROSITE" id="PS51257">
    <property type="entry name" value="PROKAR_LIPOPROTEIN"/>
    <property type="match status" value="1"/>
</dbReference>
<protein>
    <recommendedName>
        <fullName evidence="3">Lipoprotein</fullName>
    </recommendedName>
</protein>
<proteinExistence type="predicted"/>
<comment type="caution">
    <text evidence="1">The sequence shown here is derived from an EMBL/GenBank/DDBJ whole genome shotgun (WGS) entry which is preliminary data.</text>
</comment>
<dbReference type="EMBL" id="JAVDTX010000001">
    <property type="protein sequence ID" value="MDR6843531.1"/>
    <property type="molecule type" value="Genomic_DNA"/>
</dbReference>
<gene>
    <name evidence="1" type="ORF">J2W95_000211</name>
</gene>
<accession>A0ABU1RXP0</accession>
<evidence type="ECO:0000313" key="1">
    <source>
        <dbReference type="EMBL" id="MDR6843531.1"/>
    </source>
</evidence>
<organism evidence="1 2">
    <name type="scientific">Flavobacterium granuli</name>
    <dbReference type="NCBI Taxonomy" id="280093"/>
    <lineage>
        <taxon>Bacteria</taxon>
        <taxon>Pseudomonadati</taxon>
        <taxon>Bacteroidota</taxon>
        <taxon>Flavobacteriia</taxon>
        <taxon>Flavobacteriales</taxon>
        <taxon>Flavobacteriaceae</taxon>
        <taxon>Flavobacterium</taxon>
    </lineage>
</organism>
<evidence type="ECO:0000313" key="2">
    <source>
        <dbReference type="Proteomes" id="UP001261871"/>
    </source>
</evidence>
<dbReference type="Proteomes" id="UP001261871">
    <property type="component" value="Unassembled WGS sequence"/>
</dbReference>
<keyword evidence="2" id="KW-1185">Reference proteome</keyword>
<sequence length="190" mass="22200">MKTTKLIFVIFCITCITLTSCSSNEDEIPQTGEPFWRANSLQFYYSNDTNTDLLDLNNNPIFPVTYEESYIPSDLPPITNPLRYNYKGGIIEYESKMQKYYWSTLIAGKQGYQNNRIFVRISEKDTDTIDVKFKFKREAMNGSNGIYAYIDKLYYNRTLILEENSKPDASIEHNKRVYIQKKGNKTVILK</sequence>